<evidence type="ECO:0000256" key="7">
    <source>
        <dbReference type="ARBA" id="ARBA00023125"/>
    </source>
</evidence>
<keyword evidence="4 10" id="KW-0863">Zinc-finger</keyword>
<proteinExistence type="predicted"/>
<dbReference type="SMART" id="SM00614">
    <property type="entry name" value="ZnF_BED"/>
    <property type="match status" value="1"/>
</dbReference>
<feature type="region of interest" description="Disordered" evidence="11">
    <location>
        <begin position="1"/>
        <end position="69"/>
    </location>
</feature>
<accession>A0AAD5Z8I5</accession>
<dbReference type="Pfam" id="PF14372">
    <property type="entry name" value="hAT-like_RNase-H"/>
    <property type="match status" value="1"/>
</dbReference>
<dbReference type="Proteomes" id="UP001210211">
    <property type="component" value="Unassembled WGS sequence"/>
</dbReference>
<keyword evidence="5" id="KW-0862">Zinc</keyword>
<feature type="compositionally biased region" description="Basic and acidic residues" evidence="11">
    <location>
        <begin position="39"/>
        <end position="58"/>
    </location>
</feature>
<feature type="compositionally biased region" description="Basic residues" evidence="11">
    <location>
        <begin position="59"/>
        <end position="69"/>
    </location>
</feature>
<evidence type="ECO:0000256" key="8">
    <source>
        <dbReference type="ARBA" id="ARBA00023163"/>
    </source>
</evidence>
<reference evidence="13 14" key="1">
    <citation type="journal article" date="2022" name="Cell">
        <title>Repeat-based holocentromeres influence genome architecture and karyotype evolution.</title>
        <authorList>
            <person name="Hofstatter P.G."/>
            <person name="Thangavel G."/>
            <person name="Lux T."/>
            <person name="Neumann P."/>
            <person name="Vondrak T."/>
            <person name="Novak P."/>
            <person name="Zhang M."/>
            <person name="Costa L."/>
            <person name="Castellani M."/>
            <person name="Scott A."/>
            <person name="Toegelov H."/>
            <person name="Fuchs J."/>
            <person name="Mata-Sucre Y."/>
            <person name="Dias Y."/>
            <person name="Vanzela A.L.L."/>
            <person name="Huettel B."/>
            <person name="Almeida C.C.S."/>
            <person name="Simkova H."/>
            <person name="Souza G."/>
            <person name="Pedrosa-Harand A."/>
            <person name="Macas J."/>
            <person name="Mayer K.F.X."/>
            <person name="Houben A."/>
            <person name="Marques A."/>
        </authorList>
    </citation>
    <scope>NUCLEOTIDE SEQUENCE [LARGE SCALE GENOMIC DNA]</scope>
    <source>
        <strain evidence="13">RhyTen1mFocal</strain>
    </source>
</reference>
<dbReference type="SUPFAM" id="SSF53098">
    <property type="entry name" value="Ribonuclease H-like"/>
    <property type="match status" value="1"/>
</dbReference>
<evidence type="ECO:0000256" key="6">
    <source>
        <dbReference type="ARBA" id="ARBA00023015"/>
    </source>
</evidence>
<evidence type="ECO:0000313" key="14">
    <source>
        <dbReference type="Proteomes" id="UP001210211"/>
    </source>
</evidence>
<organism evidence="13 14">
    <name type="scientific">Rhynchospora tenuis</name>
    <dbReference type="NCBI Taxonomy" id="198213"/>
    <lineage>
        <taxon>Eukaryota</taxon>
        <taxon>Viridiplantae</taxon>
        <taxon>Streptophyta</taxon>
        <taxon>Embryophyta</taxon>
        <taxon>Tracheophyta</taxon>
        <taxon>Spermatophyta</taxon>
        <taxon>Magnoliopsida</taxon>
        <taxon>Liliopsida</taxon>
        <taxon>Poales</taxon>
        <taxon>Cyperaceae</taxon>
        <taxon>Cyperoideae</taxon>
        <taxon>Rhynchosporeae</taxon>
        <taxon>Rhynchospora</taxon>
    </lineage>
</organism>
<keyword evidence="9" id="KW-0539">Nucleus</keyword>
<dbReference type="GO" id="GO:0009791">
    <property type="term" value="P:post-embryonic development"/>
    <property type="evidence" value="ECO:0007669"/>
    <property type="project" value="UniProtKB-ARBA"/>
</dbReference>
<name>A0AAD5Z8I5_9POAL</name>
<evidence type="ECO:0000256" key="3">
    <source>
        <dbReference type="ARBA" id="ARBA00022723"/>
    </source>
</evidence>
<dbReference type="GO" id="GO:0005634">
    <property type="term" value="C:nucleus"/>
    <property type="evidence" value="ECO:0007669"/>
    <property type="project" value="UniProtKB-SubCell"/>
</dbReference>
<dbReference type="InterPro" id="IPR003656">
    <property type="entry name" value="Znf_BED"/>
</dbReference>
<evidence type="ECO:0000259" key="12">
    <source>
        <dbReference type="PROSITE" id="PS50808"/>
    </source>
</evidence>
<dbReference type="AlphaFoldDB" id="A0AAD5Z8I5"/>
<keyword evidence="8" id="KW-0804">Transcription</keyword>
<dbReference type="GO" id="GO:0008270">
    <property type="term" value="F:zinc ion binding"/>
    <property type="evidence" value="ECO:0007669"/>
    <property type="project" value="UniProtKB-KW"/>
</dbReference>
<dbReference type="InterPro" id="IPR052035">
    <property type="entry name" value="ZnF_BED_domain_contain"/>
</dbReference>
<sequence length="705" mass="80769">MADSTVYVDSPSQSDPSEPEGDSDDMGVIGTIQADVNYDPEKDGEKAADCEEEGQKESPKKRKRRKTRAAVWKHFKEGPEDEDGSFYATCIYCGTKYKQGQQRGTSSMRNHIDKGCKQFPKNLRPAMQKLLQAGKTEEGQKVVAWVFDQMKCRQGLAKMAIAHEYPFNIVNHYYFREFLNDLQPLFKIPSRNTLRADCIKFYEEEYANLYKHLGQLKCRMSFTSDLWTNKGRDRGFMAITCHYIDDGWRLRKRIITFIPLPSPHTGKHIAEAFYDRLVMWNLDKKAFCLVLDNASSNDACINELFESTPMVDDLPVGGKLFHQRCGCHILNLIVHDGLDVLEKEIDKIRDTMKYIRHSQSRIEKFKLACSQAPVPYKRPAWDVPTRWNSTYTMLQLALELKPAIIRYGNIDKNYKYCPEDFPWDAVQVVVGHLKVFYDATMKLSGTKYPTLNLFFSEFSEVYLNIRRMSRSDYTFIVEMGQDMLVKFNKYWTMGNSLLAIGCVLDPRCKMHVVEYYMKEMSPGDVDRFIDNLKNCMKELLKGYVQANANDPSEKQARKSKRQKTSTSASTGITDTRAGLKDFMKGKKGSEPPKSELDDYLGDSIEEASLDEEFDILAWWKIKSAKYPVLSQMARDILAVPISTVASESAFSNSGRVLHPVRSSLSDESIEALLCAQDWLRASINELGEDIGDPLWTMEEGIDIEE</sequence>
<dbReference type="InterPro" id="IPR008906">
    <property type="entry name" value="HATC_C_dom"/>
</dbReference>
<evidence type="ECO:0000256" key="9">
    <source>
        <dbReference type="ARBA" id="ARBA00023242"/>
    </source>
</evidence>
<comment type="subunit">
    <text evidence="2">Homodimer.</text>
</comment>
<dbReference type="PANTHER" id="PTHR46481:SF10">
    <property type="entry name" value="ZINC FINGER BED DOMAIN-CONTAINING PROTEIN 39"/>
    <property type="match status" value="1"/>
</dbReference>
<comment type="subcellular location">
    <subcellularLocation>
        <location evidence="1">Nucleus</location>
    </subcellularLocation>
</comment>
<dbReference type="PROSITE" id="PS50808">
    <property type="entry name" value="ZF_BED"/>
    <property type="match status" value="1"/>
</dbReference>
<dbReference type="GO" id="GO:0003677">
    <property type="term" value="F:DNA binding"/>
    <property type="evidence" value="ECO:0007669"/>
    <property type="project" value="UniProtKB-KW"/>
</dbReference>
<feature type="domain" description="BED-type" evidence="12">
    <location>
        <begin position="66"/>
        <end position="123"/>
    </location>
</feature>
<gene>
    <name evidence="13" type="ORF">LUZ61_017992</name>
</gene>
<keyword evidence="3" id="KW-0479">Metal-binding</keyword>
<evidence type="ECO:0000256" key="11">
    <source>
        <dbReference type="SAM" id="MobiDB-lite"/>
    </source>
</evidence>
<feature type="region of interest" description="Disordered" evidence="11">
    <location>
        <begin position="550"/>
        <end position="572"/>
    </location>
</feature>
<dbReference type="PANTHER" id="PTHR46481">
    <property type="entry name" value="ZINC FINGER BED DOMAIN-CONTAINING PROTEIN 4"/>
    <property type="match status" value="1"/>
</dbReference>
<dbReference type="Pfam" id="PF05699">
    <property type="entry name" value="Dimer_Tnp_hAT"/>
    <property type="match status" value="1"/>
</dbReference>
<dbReference type="GO" id="GO:0046983">
    <property type="term" value="F:protein dimerization activity"/>
    <property type="evidence" value="ECO:0007669"/>
    <property type="project" value="InterPro"/>
</dbReference>
<evidence type="ECO:0000256" key="5">
    <source>
        <dbReference type="ARBA" id="ARBA00022833"/>
    </source>
</evidence>
<evidence type="ECO:0000256" key="2">
    <source>
        <dbReference type="ARBA" id="ARBA00011738"/>
    </source>
</evidence>
<dbReference type="InterPro" id="IPR036236">
    <property type="entry name" value="Znf_C2H2_sf"/>
</dbReference>
<evidence type="ECO:0000313" key="13">
    <source>
        <dbReference type="EMBL" id="KAJ3688828.1"/>
    </source>
</evidence>
<dbReference type="EMBL" id="JAMRDG010000002">
    <property type="protein sequence ID" value="KAJ3688828.1"/>
    <property type="molecule type" value="Genomic_DNA"/>
</dbReference>
<dbReference type="InterPro" id="IPR012337">
    <property type="entry name" value="RNaseH-like_sf"/>
</dbReference>
<comment type="caution">
    <text evidence="13">The sequence shown here is derived from an EMBL/GenBank/DDBJ whole genome shotgun (WGS) entry which is preliminary data.</text>
</comment>
<dbReference type="SUPFAM" id="SSF57667">
    <property type="entry name" value="beta-beta-alpha zinc fingers"/>
    <property type="match status" value="1"/>
</dbReference>
<keyword evidence="6" id="KW-0805">Transcription regulation</keyword>
<dbReference type="Pfam" id="PF02892">
    <property type="entry name" value="zf-BED"/>
    <property type="match status" value="1"/>
</dbReference>
<evidence type="ECO:0000256" key="1">
    <source>
        <dbReference type="ARBA" id="ARBA00004123"/>
    </source>
</evidence>
<dbReference type="InterPro" id="IPR025525">
    <property type="entry name" value="hAT-like_transposase_RNase-H"/>
</dbReference>
<keyword evidence="7" id="KW-0238">DNA-binding</keyword>
<evidence type="ECO:0000256" key="10">
    <source>
        <dbReference type="PROSITE-ProRule" id="PRU00027"/>
    </source>
</evidence>
<evidence type="ECO:0000256" key="4">
    <source>
        <dbReference type="ARBA" id="ARBA00022771"/>
    </source>
</evidence>
<protein>
    <recommendedName>
        <fullName evidence="12">BED-type domain-containing protein</fullName>
    </recommendedName>
</protein>
<keyword evidence="14" id="KW-1185">Reference proteome</keyword>